<proteinExistence type="predicted"/>
<evidence type="ECO:0000256" key="1">
    <source>
        <dbReference type="SAM" id="MobiDB-lite"/>
    </source>
</evidence>
<comment type="caution">
    <text evidence="3">The sequence shown here is derived from an EMBL/GenBank/DDBJ whole genome shotgun (WGS) entry which is preliminary data.</text>
</comment>
<evidence type="ECO:0000313" key="4">
    <source>
        <dbReference type="Proteomes" id="UP000186817"/>
    </source>
</evidence>
<feature type="transmembrane region" description="Helical" evidence="2">
    <location>
        <begin position="224"/>
        <end position="246"/>
    </location>
</feature>
<keyword evidence="2" id="KW-0812">Transmembrane</keyword>
<name>A0A1Q9C445_SYMMI</name>
<protein>
    <submittedName>
        <fullName evidence="3">Uncharacterized protein</fullName>
    </submittedName>
</protein>
<keyword evidence="2" id="KW-0472">Membrane</keyword>
<sequence length="1246" mass="139893">MKGWQKLTEAALQEAEQQDITEAEMLRESSANYTPEHVHTTMRDQIAGMPCLLHPEGQCEMEESDLCVFGSPCPPFSTFRHKRFADGSVAQHADVDVTMCDARDLISSGKHKAIIMEQVPGFDLPEITGADHDETPMQRFFSSVATETRKLKGIGYHILVFKAAHQRWVKILRDRPGDRKSMAAGAKKTFHMLLAEHRKVTSLTAEAALKDKARSSMRDNLQQAACCVLLLTGFLIGLLLATISAFRQAHRPVLLVTKRCYDETPSKINVSYMNAAEQAKHRVKEEGTAKVLQSQCELTMLVEHLPSAAYYTLRLAMPTWLQCVDRSTAENIAACQSSILKLVPGLSDFGQQAKFNVHLVTTDAYSANLKAERSLTPEGQNSATSHYLCDIHKAATCQTKTLHMIDGHVSGMISVALACADASATRGLRMSLQRVLSEKLRVCFGKPPQSEGRDMYKSAVMNAFLPLREGKEDGEEDLVATPHAQLRKRRQRALLQFFLNDDWQDSSEVVFWTETFGLDGERLLQLMSRYLLPVLVPSRPPIFSRSRWNGFQEALQWFGLAEAVHGLLRPAILDFLAPKPSQALPNVGAAAEQQQQQLTEGPDEAADDDDLFRQQLDAMSGDINWADLKLRMKQKAATWLQQPILPILVIANLAVSALAHFFNRLLALGSPAWEKIQQTRVATGNSRTFAVLEAARGTDLNIFRAQVAENFQNPIWHMPADMHLRYYQVLLFRMLSRSLCSIEFHIGTAWQAYPVKLFSSLDQRHPVTEDPACTLCNLSKLLLDTYGHQEHGFSCEEAQHVLATLASNFALDISHIESRHATTRRVTQVKSTHVKAPELCTISADWTCRQNVIRRTELLSEASQRGEDALTQDADEGQTDNRRRITPLQAYLSDRRTGDRGRFTSEKMRAWRQEFLDLDDERKRHYEAMADVANFAKSRGHAPFARVQHEVLDGEPPLQVALAPNPDQGALATLGAAAQSIVQQEIEQCLLLVRRQHAASTKIARDWLQAFEEARADFQQEGEEVFQEIMSSCAAFKTHYKPSLTGLLSADVHVPADHLGEDVLSKGERSQIRAELLQEWQDLNDMFVHEEQEKLESHEQLPSKCAQLGLCVCDGAGLQCWVYHERLVWFLKPHFTPRRVRRQRDAEGRMVHVELPPAEKQAQSKLKSNRKALEDGFVVVRIRVTDSEALPADIPLCASVHPSWGRLGLESLGYRSVASEASTDCLWLHLGHVNYSTGQMREDIKG</sequence>
<dbReference type="EMBL" id="LSRX01001728">
    <property type="protein sequence ID" value="OLP77689.1"/>
    <property type="molecule type" value="Genomic_DNA"/>
</dbReference>
<gene>
    <name evidence="3" type="ORF">AK812_SmicGene42227</name>
</gene>
<reference evidence="3 4" key="1">
    <citation type="submission" date="2016-02" db="EMBL/GenBank/DDBJ databases">
        <title>Genome analysis of coral dinoflagellate symbionts highlights evolutionary adaptations to a symbiotic lifestyle.</title>
        <authorList>
            <person name="Aranda M."/>
            <person name="Li Y."/>
            <person name="Liew Y.J."/>
            <person name="Baumgarten S."/>
            <person name="Simakov O."/>
            <person name="Wilson M."/>
            <person name="Piel J."/>
            <person name="Ashoor H."/>
            <person name="Bougouffa S."/>
            <person name="Bajic V.B."/>
            <person name="Ryu T."/>
            <person name="Ravasi T."/>
            <person name="Bayer T."/>
            <person name="Micklem G."/>
            <person name="Kim H."/>
            <person name="Bhak J."/>
            <person name="Lajeunesse T.C."/>
            <person name="Voolstra C.R."/>
        </authorList>
    </citation>
    <scope>NUCLEOTIDE SEQUENCE [LARGE SCALE GENOMIC DNA]</scope>
    <source>
        <strain evidence="3 4">CCMP2467</strain>
    </source>
</reference>
<evidence type="ECO:0000313" key="3">
    <source>
        <dbReference type="EMBL" id="OLP77689.1"/>
    </source>
</evidence>
<accession>A0A1Q9C445</accession>
<keyword evidence="2" id="KW-1133">Transmembrane helix</keyword>
<keyword evidence="4" id="KW-1185">Reference proteome</keyword>
<organism evidence="3 4">
    <name type="scientific">Symbiodinium microadriaticum</name>
    <name type="common">Dinoflagellate</name>
    <name type="synonym">Zooxanthella microadriatica</name>
    <dbReference type="NCBI Taxonomy" id="2951"/>
    <lineage>
        <taxon>Eukaryota</taxon>
        <taxon>Sar</taxon>
        <taxon>Alveolata</taxon>
        <taxon>Dinophyceae</taxon>
        <taxon>Suessiales</taxon>
        <taxon>Symbiodiniaceae</taxon>
        <taxon>Symbiodinium</taxon>
    </lineage>
</organism>
<feature type="region of interest" description="Disordered" evidence="1">
    <location>
        <begin position="863"/>
        <end position="886"/>
    </location>
</feature>
<evidence type="ECO:0000256" key="2">
    <source>
        <dbReference type="SAM" id="Phobius"/>
    </source>
</evidence>
<dbReference type="AlphaFoldDB" id="A0A1Q9C445"/>
<dbReference type="OrthoDB" id="413926at2759"/>
<dbReference type="Proteomes" id="UP000186817">
    <property type="component" value="Unassembled WGS sequence"/>
</dbReference>